<accession>A0A1M6LGT3</accession>
<dbReference type="PROSITE" id="PS50980">
    <property type="entry name" value="COA_CT_NTER"/>
    <property type="match status" value="1"/>
</dbReference>
<dbReference type="InterPro" id="IPR011762">
    <property type="entry name" value="COA_CT_N"/>
</dbReference>
<dbReference type="GO" id="GO:0004658">
    <property type="term" value="F:propionyl-CoA carboxylase activity"/>
    <property type="evidence" value="ECO:0007669"/>
    <property type="project" value="TreeGrafter"/>
</dbReference>
<dbReference type="GO" id="GO:0016740">
    <property type="term" value="F:transferase activity"/>
    <property type="evidence" value="ECO:0007669"/>
    <property type="project" value="UniProtKB-KW"/>
</dbReference>
<keyword evidence="4" id="KW-1185">Reference proteome</keyword>
<dbReference type="Pfam" id="PF01039">
    <property type="entry name" value="Carboxyl_trans"/>
    <property type="match status" value="1"/>
</dbReference>
<dbReference type="InterPro" id="IPR051047">
    <property type="entry name" value="AccD/PCCB"/>
</dbReference>
<dbReference type="PANTHER" id="PTHR43842:SF2">
    <property type="entry name" value="PROPIONYL-COA CARBOXYLASE BETA CHAIN, MITOCHONDRIAL"/>
    <property type="match status" value="1"/>
</dbReference>
<proteinExistence type="predicted"/>
<dbReference type="PROSITE" id="PS50989">
    <property type="entry name" value="COA_CT_CTER"/>
    <property type="match status" value="1"/>
</dbReference>
<keyword evidence="3" id="KW-0808">Transferase</keyword>
<evidence type="ECO:0000259" key="2">
    <source>
        <dbReference type="PROSITE" id="PS50989"/>
    </source>
</evidence>
<feature type="domain" description="CoA carboxyltransferase N-terminal" evidence="1">
    <location>
        <begin position="1"/>
        <end position="243"/>
    </location>
</feature>
<evidence type="ECO:0000259" key="1">
    <source>
        <dbReference type="PROSITE" id="PS50980"/>
    </source>
</evidence>
<evidence type="ECO:0000313" key="4">
    <source>
        <dbReference type="Proteomes" id="UP000184080"/>
    </source>
</evidence>
<dbReference type="InterPro" id="IPR029045">
    <property type="entry name" value="ClpP/crotonase-like_dom_sf"/>
</dbReference>
<protein>
    <submittedName>
        <fullName evidence="3">Propionyl-CoA carboxylase carboxyltransferase subunit</fullName>
    </submittedName>
</protein>
<sequence>MDRVEELLQRKSEILIGGGKDSLNMQHNLNKLTARERIEQLVDENSFIEIGGFIGKNSAGCITGYGTVQGRLVYVVSQDYSVKGGAINGHNTRKTVNILRMALKMGAPVIQIFDSVGIDTSEDLEALRYYGELIKENSKLSGVVPNIGVIAGPCTGTLAILASMCDFTILSEKSGEFYVNDTLKLANTSGKFVEYKNYASPEFSSQNGSIKLTSEDDKDAMIMVRKLLSYIPSNNLGFPPRDHIGEEAVSPIFDNMVKTDSINVEEIIRELGDLDSFIELGKNFGDSVTIAFIKINGLNTGILGLNKKNTPLNIKAIEKVTGFIKICDSFNIPLITVAKDITSFGVNAEEEKAGLALSLSKLLYTLSEAVIPKVSLLVGKTQGTGYITFCSKESACDMVLAWPTASITLASSEAKETESIYKAAEVGLIDDIIIPSESKGRLYMALDMLSTKREIKYPKKHGSTLI</sequence>
<dbReference type="AlphaFoldDB" id="A0A1M6LGT3"/>
<gene>
    <name evidence="3" type="ORF">SAMN05444401_3630</name>
</gene>
<dbReference type="Proteomes" id="UP000184080">
    <property type="component" value="Unassembled WGS sequence"/>
</dbReference>
<evidence type="ECO:0000313" key="3">
    <source>
        <dbReference type="EMBL" id="SHJ70338.1"/>
    </source>
</evidence>
<dbReference type="SUPFAM" id="SSF52096">
    <property type="entry name" value="ClpP/crotonase"/>
    <property type="match status" value="2"/>
</dbReference>
<dbReference type="STRING" id="1121298.SAMN05444401_3630"/>
<dbReference type="InterPro" id="IPR011763">
    <property type="entry name" value="COA_CT_C"/>
</dbReference>
<name>A0A1M6LGT3_9CLOT</name>
<dbReference type="Gene3D" id="3.90.226.10">
    <property type="entry name" value="2-enoyl-CoA Hydratase, Chain A, domain 1"/>
    <property type="match status" value="2"/>
</dbReference>
<feature type="domain" description="CoA carboxyltransferase C-terminal" evidence="2">
    <location>
        <begin position="244"/>
        <end position="466"/>
    </location>
</feature>
<dbReference type="RefSeq" id="WP_073010021.1">
    <property type="nucleotide sequence ID" value="NZ_FQZO01000007.1"/>
</dbReference>
<reference evidence="3 4" key="1">
    <citation type="submission" date="2016-11" db="EMBL/GenBank/DDBJ databases">
        <authorList>
            <person name="Jaros S."/>
            <person name="Januszkiewicz K."/>
            <person name="Wedrychowicz H."/>
        </authorList>
    </citation>
    <scope>NUCLEOTIDE SEQUENCE [LARGE SCALE GENOMIC DNA]</scope>
    <source>
        <strain evidence="3 4">DSM 21864</strain>
    </source>
</reference>
<dbReference type="EMBL" id="FQZO01000007">
    <property type="protein sequence ID" value="SHJ70338.1"/>
    <property type="molecule type" value="Genomic_DNA"/>
</dbReference>
<organism evidence="3 4">
    <name type="scientific">Clostridium amylolyticum</name>
    <dbReference type="NCBI Taxonomy" id="1121298"/>
    <lineage>
        <taxon>Bacteria</taxon>
        <taxon>Bacillati</taxon>
        <taxon>Bacillota</taxon>
        <taxon>Clostridia</taxon>
        <taxon>Eubacteriales</taxon>
        <taxon>Clostridiaceae</taxon>
        <taxon>Clostridium</taxon>
    </lineage>
</organism>
<dbReference type="OrthoDB" id="9803706at2"/>
<dbReference type="InterPro" id="IPR034733">
    <property type="entry name" value="AcCoA_carboxyl_beta"/>
</dbReference>
<dbReference type="PANTHER" id="PTHR43842">
    <property type="entry name" value="PROPIONYL-COA CARBOXYLASE BETA CHAIN"/>
    <property type="match status" value="1"/>
</dbReference>